<evidence type="ECO:0008006" key="4">
    <source>
        <dbReference type="Google" id="ProtNLM"/>
    </source>
</evidence>
<organism evidence="2 3">
    <name type="scientific">Spongiivirga citrea</name>
    <dbReference type="NCBI Taxonomy" id="1481457"/>
    <lineage>
        <taxon>Bacteria</taxon>
        <taxon>Pseudomonadati</taxon>
        <taxon>Bacteroidota</taxon>
        <taxon>Flavobacteriia</taxon>
        <taxon>Flavobacteriales</taxon>
        <taxon>Flavobacteriaceae</taxon>
        <taxon>Spongiivirga</taxon>
    </lineage>
</organism>
<accession>A0A6M0CPQ2</accession>
<evidence type="ECO:0000313" key="3">
    <source>
        <dbReference type="Proteomes" id="UP000474296"/>
    </source>
</evidence>
<sequence length="230" mass="27441">MNNFKIDEKYHKEFGKKVLHAIPSLNPYVKHRLYLAETVGIVPRKMYQTNGIIDDAISNLYENYEGWLNDDDKIKLKLFSLVNDKLDELYKKEGFHKNTLSINEILEKEMEQLEENFESDLDQDLLMKDELDDISYHQHDDNFVYLYEDAEKNIIRSMEINDDRKNLTEERRHALNKVYNWLPFEISNIADLYIFGNLSYNEIAQIKNIDPLEAQNIIQNVRKSFRKNLN</sequence>
<dbReference type="Proteomes" id="UP000474296">
    <property type="component" value="Unassembled WGS sequence"/>
</dbReference>
<evidence type="ECO:0000313" key="2">
    <source>
        <dbReference type="EMBL" id="NER17467.1"/>
    </source>
</evidence>
<keyword evidence="3" id="KW-1185">Reference proteome</keyword>
<protein>
    <recommendedName>
        <fullName evidence="4">Sigma-70 family RNA polymerase sigma factor</fullName>
    </recommendedName>
</protein>
<reference evidence="2 3" key="1">
    <citation type="submission" date="2020-01" db="EMBL/GenBank/DDBJ databases">
        <title>Spongiivirga citrea KCTC 32990T.</title>
        <authorList>
            <person name="Wang G."/>
        </authorList>
    </citation>
    <scope>NUCLEOTIDE SEQUENCE [LARGE SCALE GENOMIC DNA]</scope>
    <source>
        <strain evidence="2 3">KCTC 32990</strain>
    </source>
</reference>
<dbReference type="AlphaFoldDB" id="A0A6M0CPQ2"/>
<dbReference type="SUPFAM" id="SSF88659">
    <property type="entry name" value="Sigma3 and sigma4 domains of RNA polymerase sigma factors"/>
    <property type="match status" value="1"/>
</dbReference>
<dbReference type="RefSeq" id="WP_164032017.1">
    <property type="nucleotide sequence ID" value="NZ_JAABOQ010000004.1"/>
</dbReference>
<evidence type="ECO:0000256" key="1">
    <source>
        <dbReference type="SAM" id="Coils"/>
    </source>
</evidence>
<keyword evidence="1" id="KW-0175">Coiled coil</keyword>
<gene>
    <name evidence="2" type="ORF">GWK10_09605</name>
</gene>
<feature type="coiled-coil region" evidence="1">
    <location>
        <begin position="96"/>
        <end position="123"/>
    </location>
</feature>
<proteinExistence type="predicted"/>
<dbReference type="InterPro" id="IPR013324">
    <property type="entry name" value="RNA_pol_sigma_r3/r4-like"/>
</dbReference>
<dbReference type="EMBL" id="JAABOQ010000004">
    <property type="protein sequence ID" value="NER17467.1"/>
    <property type="molecule type" value="Genomic_DNA"/>
</dbReference>
<comment type="caution">
    <text evidence="2">The sequence shown here is derived from an EMBL/GenBank/DDBJ whole genome shotgun (WGS) entry which is preliminary data.</text>
</comment>
<name>A0A6M0CPQ2_9FLAO</name>